<evidence type="ECO:0000313" key="4">
    <source>
        <dbReference type="Proteomes" id="UP000003779"/>
    </source>
</evidence>
<protein>
    <submittedName>
        <fullName evidence="3">Alpha/beta hydrolase fold family protein</fullName>
    </submittedName>
</protein>
<dbReference type="InterPro" id="IPR000073">
    <property type="entry name" value="AB_hydrolase_1"/>
</dbReference>
<dbReference type="Pfam" id="PF00561">
    <property type="entry name" value="Abhydrolase_1"/>
    <property type="match status" value="1"/>
</dbReference>
<reference evidence="4" key="2">
    <citation type="submission" date="2012-08" db="EMBL/GenBank/DDBJ databases">
        <title>Whole-genome sequence of Nocardiopsis alba strain ATCC BAA-2165 associated with honeybees.</title>
        <authorList>
            <person name="Qiao J."/>
            <person name="Chen L."/>
            <person name="Li Y."/>
            <person name="Wang J."/>
            <person name="Zhang W."/>
            <person name="Chen S."/>
        </authorList>
    </citation>
    <scope>NUCLEOTIDE SEQUENCE [LARGE SCALE GENOMIC DNA]</scope>
    <source>
        <strain evidence="4">ATCC BAA-2165 / BE74</strain>
    </source>
</reference>
<feature type="domain" description="AB hydrolase-1" evidence="2">
    <location>
        <begin position="19"/>
        <end position="240"/>
    </location>
</feature>
<feature type="compositionally biased region" description="Basic and acidic residues" evidence="1">
    <location>
        <begin position="352"/>
        <end position="362"/>
    </location>
</feature>
<evidence type="ECO:0000313" key="3">
    <source>
        <dbReference type="EMBL" id="AFR07241.1"/>
    </source>
</evidence>
<dbReference type="PATRIC" id="fig|1205910.3.peg.3231"/>
<dbReference type="PANTHER" id="PTHR43798:SF33">
    <property type="entry name" value="HYDROLASE, PUTATIVE (AFU_ORTHOLOGUE AFUA_2G14860)-RELATED"/>
    <property type="match status" value="1"/>
</dbReference>
<evidence type="ECO:0000259" key="2">
    <source>
        <dbReference type="Pfam" id="PF00561"/>
    </source>
</evidence>
<dbReference type="InterPro" id="IPR050266">
    <property type="entry name" value="AB_hydrolase_sf"/>
</dbReference>
<dbReference type="GO" id="GO:0016020">
    <property type="term" value="C:membrane"/>
    <property type="evidence" value="ECO:0007669"/>
    <property type="project" value="TreeGrafter"/>
</dbReference>
<sequence length="401" mass="42828">MAEPLVLPHTIRGTGPHGVIALHGWFGDRDDYETVLAHSDGGRFTYAALDQRGYGDAGGIGGEYTTARVAADALALADHLGWSTFSVVGHSMGGKVAQNIVALAPERVRCMVGISPVPASGAGLGDDARALFTQAAGDPAARRAIIDLTTGGRLPARWLDRMVDRSLARSDRDAFAAYFRDWAFEDFHEAVEGAEVPALAVAGAHDPALSAEVMRATWMEWFPRGELYVLQDAGHYAMEETPPCPCWPGSRVSWGRTRAEPGCGGGRSLRGLRTRRWRAGGHPVKSWRISDTVGVRPRGSDMGRSVCRAGGRVRMGVWSSPHRRGEVPVPGGRRAGLGGAWCPTSLPSSHRRVPDTGTERVRGGRTSPKKGAPERDTMTQIGPAASLTCCPVSSHRARSTA</sequence>
<reference evidence="3 4" key="1">
    <citation type="journal article" date="2012" name="J. Bacteriol.">
        <title>Whole-Genome Sequence of Nocardiopsis alba Strain ATCC BAA-2165, Associated with Honeybees.</title>
        <authorList>
            <person name="Qiao J."/>
            <person name="Chen L."/>
            <person name="Li Y."/>
            <person name="Wang J."/>
            <person name="Zhang W."/>
            <person name="Chen S."/>
        </authorList>
    </citation>
    <scope>NUCLEOTIDE SEQUENCE [LARGE SCALE GENOMIC DNA]</scope>
    <source>
        <strain evidence="4">ATCC BAA-2165 / BE74</strain>
    </source>
</reference>
<dbReference type="SUPFAM" id="SSF53474">
    <property type="entry name" value="alpha/beta-Hydrolases"/>
    <property type="match status" value="1"/>
</dbReference>
<dbReference type="Gene3D" id="3.40.50.1820">
    <property type="entry name" value="alpha/beta hydrolase"/>
    <property type="match status" value="1"/>
</dbReference>
<dbReference type="KEGG" id="nal:B005_3419"/>
<gene>
    <name evidence="3" type="ordered locus">B005_3419</name>
</gene>
<organism evidence="3 4">
    <name type="scientific">Nocardiopsis alba (strain ATCC BAA-2165 / BE74)</name>
    <dbReference type="NCBI Taxonomy" id="1205910"/>
    <lineage>
        <taxon>Bacteria</taxon>
        <taxon>Bacillati</taxon>
        <taxon>Actinomycetota</taxon>
        <taxon>Actinomycetes</taxon>
        <taxon>Streptosporangiales</taxon>
        <taxon>Nocardiopsidaceae</taxon>
        <taxon>Nocardiopsis</taxon>
    </lineage>
</organism>
<dbReference type="AlphaFoldDB" id="J7L3C2"/>
<dbReference type="eggNOG" id="COG0596">
    <property type="taxonomic scope" value="Bacteria"/>
</dbReference>
<dbReference type="STRING" id="1205910.B005_3419"/>
<dbReference type="EMBL" id="CP003788">
    <property type="protein sequence ID" value="AFR07241.1"/>
    <property type="molecule type" value="Genomic_DNA"/>
</dbReference>
<evidence type="ECO:0000256" key="1">
    <source>
        <dbReference type="SAM" id="MobiDB-lite"/>
    </source>
</evidence>
<dbReference type="Proteomes" id="UP000003779">
    <property type="component" value="Chromosome"/>
</dbReference>
<dbReference type="GO" id="GO:0016787">
    <property type="term" value="F:hydrolase activity"/>
    <property type="evidence" value="ECO:0007669"/>
    <property type="project" value="UniProtKB-KW"/>
</dbReference>
<name>J7L3C2_NOCAA</name>
<keyword evidence="3" id="KW-0378">Hydrolase</keyword>
<dbReference type="InterPro" id="IPR029058">
    <property type="entry name" value="AB_hydrolase_fold"/>
</dbReference>
<feature type="region of interest" description="Disordered" evidence="1">
    <location>
        <begin position="318"/>
        <end position="401"/>
    </location>
</feature>
<dbReference type="RefSeq" id="WP_014909705.1">
    <property type="nucleotide sequence ID" value="NC_018524.1"/>
</dbReference>
<proteinExistence type="predicted"/>
<dbReference type="PANTHER" id="PTHR43798">
    <property type="entry name" value="MONOACYLGLYCEROL LIPASE"/>
    <property type="match status" value="1"/>
</dbReference>
<accession>J7L3C2</accession>
<dbReference type="HOGENOM" id="CLU_686656_0_0_11"/>